<dbReference type="Proteomes" id="UP000016931">
    <property type="component" value="Unassembled WGS sequence"/>
</dbReference>
<gene>
    <name evidence="1" type="ORF">SEPMUDRAFT_120836</name>
</gene>
<dbReference type="EMBL" id="KB456270">
    <property type="protein sequence ID" value="EMF08941.1"/>
    <property type="molecule type" value="Genomic_DNA"/>
</dbReference>
<name>M3CZ57_SPHMS</name>
<dbReference type="GeneID" id="27898776"/>
<protein>
    <submittedName>
        <fullName evidence="1">Uncharacterized protein</fullName>
    </submittedName>
</protein>
<sequence length="68" mass="7615">MFIYSEVAAVASIYEKYKKAANLHAGIELLENSTGPKALKTRSKVDVHVEEGMAEPPEQELQETHWLS</sequence>
<evidence type="ECO:0000313" key="1">
    <source>
        <dbReference type="EMBL" id="EMF08941.1"/>
    </source>
</evidence>
<organism evidence="1 2">
    <name type="scientific">Sphaerulina musiva (strain SO2202)</name>
    <name type="common">Poplar stem canker fungus</name>
    <name type="synonym">Septoria musiva</name>
    <dbReference type="NCBI Taxonomy" id="692275"/>
    <lineage>
        <taxon>Eukaryota</taxon>
        <taxon>Fungi</taxon>
        <taxon>Dikarya</taxon>
        <taxon>Ascomycota</taxon>
        <taxon>Pezizomycotina</taxon>
        <taxon>Dothideomycetes</taxon>
        <taxon>Dothideomycetidae</taxon>
        <taxon>Mycosphaerellales</taxon>
        <taxon>Mycosphaerellaceae</taxon>
        <taxon>Sphaerulina</taxon>
    </lineage>
</organism>
<proteinExistence type="predicted"/>
<evidence type="ECO:0000313" key="2">
    <source>
        <dbReference type="Proteomes" id="UP000016931"/>
    </source>
</evidence>
<dbReference type="AlphaFoldDB" id="M3CZ57"/>
<accession>M3CZ57</accession>
<dbReference type="HOGENOM" id="CLU_2795586_0_0_1"/>
<reference evidence="1 2" key="1">
    <citation type="journal article" date="2012" name="PLoS Pathog.">
        <title>Diverse lifestyles and strategies of plant pathogenesis encoded in the genomes of eighteen Dothideomycetes fungi.</title>
        <authorList>
            <person name="Ohm R.A."/>
            <person name="Feau N."/>
            <person name="Henrissat B."/>
            <person name="Schoch C.L."/>
            <person name="Horwitz B.A."/>
            <person name="Barry K.W."/>
            <person name="Condon B.J."/>
            <person name="Copeland A.C."/>
            <person name="Dhillon B."/>
            <person name="Glaser F."/>
            <person name="Hesse C.N."/>
            <person name="Kosti I."/>
            <person name="LaButti K."/>
            <person name="Lindquist E.A."/>
            <person name="Lucas S."/>
            <person name="Salamov A.A."/>
            <person name="Bradshaw R.E."/>
            <person name="Ciuffetti L."/>
            <person name="Hamelin R.C."/>
            <person name="Kema G.H.J."/>
            <person name="Lawrence C."/>
            <person name="Scott J.A."/>
            <person name="Spatafora J.W."/>
            <person name="Turgeon B.G."/>
            <person name="de Wit P.J.G.M."/>
            <person name="Zhong S."/>
            <person name="Goodwin S.B."/>
            <person name="Grigoriev I.V."/>
        </authorList>
    </citation>
    <scope>NUCLEOTIDE SEQUENCE [LARGE SCALE GENOMIC DNA]</scope>
    <source>
        <strain evidence="1 2">SO2202</strain>
    </source>
</reference>
<dbReference type="RefSeq" id="XP_016757062.1">
    <property type="nucleotide sequence ID" value="XM_016901639.1"/>
</dbReference>
<keyword evidence="2" id="KW-1185">Reference proteome</keyword>